<accession>A0A316Z2T6</accession>
<reference evidence="1 2" key="1">
    <citation type="journal article" date="2018" name="Mol. Biol. Evol.">
        <title>Broad Genomic Sampling Reveals a Smut Pathogenic Ancestry of the Fungal Clade Ustilaginomycotina.</title>
        <authorList>
            <person name="Kijpornyongpan T."/>
            <person name="Mondo S.J."/>
            <person name="Barry K."/>
            <person name="Sandor L."/>
            <person name="Lee J."/>
            <person name="Lipzen A."/>
            <person name="Pangilinan J."/>
            <person name="LaButti K."/>
            <person name="Hainaut M."/>
            <person name="Henrissat B."/>
            <person name="Grigoriev I.V."/>
            <person name="Spatafora J.W."/>
            <person name="Aime M.C."/>
        </authorList>
    </citation>
    <scope>NUCLEOTIDE SEQUENCE [LARGE SCALE GENOMIC DNA]</scope>
    <source>
        <strain evidence="1 2">MCA 4186</strain>
    </source>
</reference>
<organism evidence="1 2">
    <name type="scientific">Tilletiopsis washingtonensis</name>
    <dbReference type="NCBI Taxonomy" id="58919"/>
    <lineage>
        <taxon>Eukaryota</taxon>
        <taxon>Fungi</taxon>
        <taxon>Dikarya</taxon>
        <taxon>Basidiomycota</taxon>
        <taxon>Ustilaginomycotina</taxon>
        <taxon>Exobasidiomycetes</taxon>
        <taxon>Entylomatales</taxon>
        <taxon>Entylomatales incertae sedis</taxon>
        <taxon>Tilletiopsis</taxon>
    </lineage>
</organism>
<name>A0A316Z2T6_9BASI</name>
<dbReference type="RefSeq" id="XP_025596386.1">
    <property type="nucleotide sequence ID" value="XM_025738971.1"/>
</dbReference>
<gene>
    <name evidence="1" type="ORF">FA09DRAFT_106752</name>
</gene>
<dbReference type="GeneID" id="37266517"/>
<keyword evidence="2" id="KW-1185">Reference proteome</keyword>
<dbReference type="AlphaFoldDB" id="A0A316Z2T6"/>
<evidence type="ECO:0000313" key="1">
    <source>
        <dbReference type="EMBL" id="PWN96107.1"/>
    </source>
</evidence>
<protein>
    <submittedName>
        <fullName evidence="1">Uncharacterized protein</fullName>
    </submittedName>
</protein>
<evidence type="ECO:0000313" key="2">
    <source>
        <dbReference type="Proteomes" id="UP000245946"/>
    </source>
</evidence>
<dbReference type="Proteomes" id="UP000245946">
    <property type="component" value="Unassembled WGS sequence"/>
</dbReference>
<sequence length="220" mass="23992">MAVLPRALPCPLCRVTVSRRRRRTRLVLVQCAARRWVLDSGAGGQGFRRPALERCACTRVAEAPTMPGAHEALPDLGLASCFHCASHEARSHTAQRCSMYSVSWLEAQSSAYGTLTCSRREAVNGPRLRRSAAMFSLFSSFRAVAPVALSAAHECTRGCICPLEQRVRILWRRLLDASQSRCPSRRAGVSCFLLARGWCTGWRTGSSTSTAHTALVSGTA</sequence>
<proteinExistence type="predicted"/>
<dbReference type="EMBL" id="KZ819301">
    <property type="protein sequence ID" value="PWN96107.1"/>
    <property type="molecule type" value="Genomic_DNA"/>
</dbReference>